<dbReference type="Pfam" id="PF00512">
    <property type="entry name" value="HisKA"/>
    <property type="match status" value="1"/>
</dbReference>
<evidence type="ECO:0000256" key="4">
    <source>
        <dbReference type="ARBA" id="ARBA00022475"/>
    </source>
</evidence>
<comment type="caution">
    <text evidence="17">The sequence shown here is derived from an EMBL/GenBank/DDBJ whole genome shotgun (WGS) entry which is preliminary data.</text>
</comment>
<dbReference type="Pfam" id="PF00672">
    <property type="entry name" value="HAMP"/>
    <property type="match status" value="1"/>
</dbReference>
<keyword evidence="11 14" id="KW-1133">Transmembrane helix</keyword>
<keyword evidence="4" id="KW-1003">Cell membrane</keyword>
<dbReference type="GO" id="GO:0005524">
    <property type="term" value="F:ATP binding"/>
    <property type="evidence" value="ECO:0007669"/>
    <property type="project" value="UniProtKB-KW"/>
</dbReference>
<dbReference type="AlphaFoldDB" id="A0A372LPF6"/>
<dbReference type="InterPro" id="IPR003594">
    <property type="entry name" value="HATPase_dom"/>
</dbReference>
<comment type="catalytic activity">
    <reaction evidence="1">
        <text>ATP + protein L-histidine = ADP + protein N-phospho-L-histidine.</text>
        <dbReference type="EC" id="2.7.13.3"/>
    </reaction>
</comment>
<dbReference type="InterPro" id="IPR004358">
    <property type="entry name" value="Sig_transdc_His_kin-like_C"/>
</dbReference>
<keyword evidence="8" id="KW-0547">Nucleotide-binding</keyword>
<comment type="subcellular location">
    <subcellularLocation>
        <location evidence="2">Cell membrane</location>
        <topology evidence="2">Multi-pass membrane protein</topology>
    </subcellularLocation>
</comment>
<keyword evidence="9 17" id="KW-0418">Kinase</keyword>
<dbReference type="CDD" id="cd00082">
    <property type="entry name" value="HisKA"/>
    <property type="match status" value="1"/>
</dbReference>
<evidence type="ECO:0000256" key="2">
    <source>
        <dbReference type="ARBA" id="ARBA00004651"/>
    </source>
</evidence>
<evidence type="ECO:0000256" key="1">
    <source>
        <dbReference type="ARBA" id="ARBA00000085"/>
    </source>
</evidence>
<dbReference type="InterPro" id="IPR036097">
    <property type="entry name" value="HisK_dim/P_sf"/>
</dbReference>
<evidence type="ECO:0000313" key="18">
    <source>
        <dbReference type="Proteomes" id="UP000264541"/>
    </source>
</evidence>
<feature type="domain" description="Histidine kinase" evidence="15">
    <location>
        <begin position="237"/>
        <end position="448"/>
    </location>
</feature>
<keyword evidence="13 14" id="KW-0472">Membrane</keyword>
<evidence type="ECO:0000256" key="9">
    <source>
        <dbReference type="ARBA" id="ARBA00022777"/>
    </source>
</evidence>
<dbReference type="Gene3D" id="1.10.287.130">
    <property type="match status" value="1"/>
</dbReference>
<dbReference type="PANTHER" id="PTHR45528:SF12">
    <property type="entry name" value="SENSOR HISTIDINE KINASE ARSS"/>
    <property type="match status" value="1"/>
</dbReference>
<evidence type="ECO:0000256" key="13">
    <source>
        <dbReference type="ARBA" id="ARBA00023136"/>
    </source>
</evidence>
<protein>
    <recommendedName>
        <fullName evidence="3">histidine kinase</fullName>
        <ecNumber evidence="3">2.7.13.3</ecNumber>
    </recommendedName>
</protein>
<dbReference type="FunFam" id="3.30.565.10:FF:000006">
    <property type="entry name" value="Sensor histidine kinase WalK"/>
    <property type="match status" value="1"/>
</dbReference>
<evidence type="ECO:0000256" key="7">
    <source>
        <dbReference type="ARBA" id="ARBA00022692"/>
    </source>
</evidence>
<sequence length="472" mass="53010">MKIRTKIQLYSSLFLLAMLLLLNVLLAFLFFSFSLEREKEMLEDQAALLKESHSKNDIFGGGSSILSAYTPEDGTVFIVNLDSEVVNMNADDEDDAEVIPPRPVKEEEFDVRYREERLIYRLPYRADGELIGTIEIRTSLESVFEGLSLLSTVLMVASLIILILSVVAGRWLSTLIIAPISIMSRTMSEIERDGTFKTIPVDAGDSKDELKAMAVTFNKMMDRLEINYAKQQQFLSDASHELKTPLTIIDSYASLLKRWGMEDKKILEEAVEAIQHEANRMKTLTGHLLEAATQGHADEAEKEEFEAVQFCREVAQPLSRASNRTILINASQQEINMVADKTKLEQVLIILLDNALKYSSDEIIVKVEQDDWIAIIVEDKGIGISQKDLAFIFDRFYRVDRSRSRKTGGNGLGLSIAKSMVDAMGAELEIKSVEGKGTSAAIIFGCLKIKNSHLILMLLSSSYYFSCLNLKY</sequence>
<dbReference type="GO" id="GO:0000155">
    <property type="term" value="F:phosphorelay sensor kinase activity"/>
    <property type="evidence" value="ECO:0007669"/>
    <property type="project" value="InterPro"/>
</dbReference>
<dbReference type="OrthoDB" id="9786919at2"/>
<evidence type="ECO:0000256" key="14">
    <source>
        <dbReference type="SAM" id="Phobius"/>
    </source>
</evidence>
<dbReference type="PANTHER" id="PTHR45528">
    <property type="entry name" value="SENSOR HISTIDINE KINASE CPXA"/>
    <property type="match status" value="1"/>
</dbReference>
<keyword evidence="5" id="KW-0597">Phosphoprotein</keyword>
<dbReference type="CDD" id="cd06225">
    <property type="entry name" value="HAMP"/>
    <property type="match status" value="1"/>
</dbReference>
<dbReference type="PROSITE" id="PS50109">
    <property type="entry name" value="HIS_KIN"/>
    <property type="match status" value="1"/>
</dbReference>
<accession>A0A372LPF6</accession>
<proteinExistence type="predicted"/>
<evidence type="ECO:0000256" key="5">
    <source>
        <dbReference type="ARBA" id="ARBA00022553"/>
    </source>
</evidence>
<dbReference type="EC" id="2.7.13.3" evidence="3"/>
<dbReference type="Gene3D" id="6.10.340.10">
    <property type="match status" value="1"/>
</dbReference>
<dbReference type="GO" id="GO:0005886">
    <property type="term" value="C:plasma membrane"/>
    <property type="evidence" value="ECO:0007669"/>
    <property type="project" value="UniProtKB-SubCell"/>
</dbReference>
<gene>
    <name evidence="17" type="ORF">D0469_08505</name>
</gene>
<evidence type="ECO:0000256" key="6">
    <source>
        <dbReference type="ARBA" id="ARBA00022679"/>
    </source>
</evidence>
<dbReference type="InterPro" id="IPR003661">
    <property type="entry name" value="HisK_dim/P_dom"/>
</dbReference>
<dbReference type="SUPFAM" id="SSF47384">
    <property type="entry name" value="Homodimeric domain of signal transducing histidine kinase"/>
    <property type="match status" value="1"/>
</dbReference>
<evidence type="ECO:0000313" key="17">
    <source>
        <dbReference type="EMBL" id="RFU69843.1"/>
    </source>
</evidence>
<dbReference type="SMART" id="SM00388">
    <property type="entry name" value="HisKA"/>
    <property type="match status" value="1"/>
</dbReference>
<evidence type="ECO:0000256" key="12">
    <source>
        <dbReference type="ARBA" id="ARBA00023012"/>
    </source>
</evidence>
<reference evidence="17 18" key="1">
    <citation type="submission" date="2018-08" db="EMBL/GenBank/DDBJ databases">
        <title>Bacillus chawlae sp. nov., Bacillus glennii sp. nov., and Bacillus saganii sp. nov. Isolated from the Vehicle Assembly Building at Kennedy Space Center where the Viking Spacecraft were Assembled.</title>
        <authorList>
            <person name="Seuylemezian A."/>
            <person name="Vaishampayan P."/>
        </authorList>
    </citation>
    <scope>NUCLEOTIDE SEQUENCE [LARGE SCALE GENOMIC DNA]</scope>
    <source>
        <strain evidence="17 18">V47-23a</strain>
    </source>
</reference>
<dbReference type="InterPro" id="IPR050398">
    <property type="entry name" value="HssS/ArlS-like"/>
</dbReference>
<evidence type="ECO:0000256" key="11">
    <source>
        <dbReference type="ARBA" id="ARBA00022989"/>
    </source>
</evidence>
<dbReference type="Proteomes" id="UP000264541">
    <property type="component" value="Unassembled WGS sequence"/>
</dbReference>
<keyword evidence="6" id="KW-0808">Transferase</keyword>
<dbReference type="FunFam" id="1.10.287.130:FF:000001">
    <property type="entry name" value="Two-component sensor histidine kinase"/>
    <property type="match status" value="1"/>
</dbReference>
<keyword evidence="18" id="KW-1185">Reference proteome</keyword>
<keyword evidence="10" id="KW-0067">ATP-binding</keyword>
<dbReference type="InterPro" id="IPR003660">
    <property type="entry name" value="HAMP_dom"/>
</dbReference>
<dbReference type="EMBL" id="QVTE01000020">
    <property type="protein sequence ID" value="RFU69843.1"/>
    <property type="molecule type" value="Genomic_DNA"/>
</dbReference>
<dbReference type="InterPro" id="IPR005467">
    <property type="entry name" value="His_kinase_dom"/>
</dbReference>
<evidence type="ECO:0000259" key="16">
    <source>
        <dbReference type="PROSITE" id="PS50885"/>
    </source>
</evidence>
<dbReference type="SMART" id="SM00304">
    <property type="entry name" value="HAMP"/>
    <property type="match status" value="1"/>
</dbReference>
<keyword evidence="12" id="KW-0902">Two-component regulatory system</keyword>
<organism evidence="17 18">
    <name type="scientific">Peribacillus saganii</name>
    <dbReference type="NCBI Taxonomy" id="2303992"/>
    <lineage>
        <taxon>Bacteria</taxon>
        <taxon>Bacillati</taxon>
        <taxon>Bacillota</taxon>
        <taxon>Bacilli</taxon>
        <taxon>Bacillales</taxon>
        <taxon>Bacillaceae</taxon>
        <taxon>Peribacillus</taxon>
    </lineage>
</organism>
<dbReference type="PRINTS" id="PR00344">
    <property type="entry name" value="BCTRLSENSOR"/>
</dbReference>
<dbReference type="RefSeq" id="WP_117326324.1">
    <property type="nucleotide sequence ID" value="NZ_QVTE01000020.1"/>
</dbReference>
<evidence type="ECO:0000256" key="8">
    <source>
        <dbReference type="ARBA" id="ARBA00022741"/>
    </source>
</evidence>
<dbReference type="Pfam" id="PF02518">
    <property type="entry name" value="HATPase_c"/>
    <property type="match status" value="1"/>
</dbReference>
<evidence type="ECO:0000256" key="3">
    <source>
        <dbReference type="ARBA" id="ARBA00012438"/>
    </source>
</evidence>
<dbReference type="InterPro" id="IPR036890">
    <property type="entry name" value="HATPase_C_sf"/>
</dbReference>
<feature type="transmembrane region" description="Helical" evidence="14">
    <location>
        <begin position="12"/>
        <end position="33"/>
    </location>
</feature>
<evidence type="ECO:0000259" key="15">
    <source>
        <dbReference type="PROSITE" id="PS50109"/>
    </source>
</evidence>
<dbReference type="SUPFAM" id="SSF55874">
    <property type="entry name" value="ATPase domain of HSP90 chaperone/DNA topoisomerase II/histidine kinase"/>
    <property type="match status" value="1"/>
</dbReference>
<feature type="domain" description="HAMP" evidence="16">
    <location>
        <begin position="174"/>
        <end position="229"/>
    </location>
</feature>
<evidence type="ECO:0000256" key="10">
    <source>
        <dbReference type="ARBA" id="ARBA00022840"/>
    </source>
</evidence>
<name>A0A372LPF6_9BACI</name>
<dbReference type="PROSITE" id="PS50885">
    <property type="entry name" value="HAMP"/>
    <property type="match status" value="1"/>
</dbReference>
<keyword evidence="7 14" id="KW-0812">Transmembrane</keyword>
<dbReference type="SMART" id="SM00387">
    <property type="entry name" value="HATPase_c"/>
    <property type="match status" value="1"/>
</dbReference>
<feature type="transmembrane region" description="Helical" evidence="14">
    <location>
        <begin position="149"/>
        <end position="178"/>
    </location>
</feature>
<dbReference type="Gene3D" id="3.30.565.10">
    <property type="entry name" value="Histidine kinase-like ATPase, C-terminal domain"/>
    <property type="match status" value="1"/>
</dbReference>